<protein>
    <submittedName>
        <fullName evidence="3">DUF294 nucleotidyltransferase-like domain-containing protein</fullName>
    </submittedName>
</protein>
<dbReference type="AlphaFoldDB" id="A0AA95EXS9"/>
<sequence>MTNPQIEQSILQIEVTDDLQQLRTIRMGEQERISQAMFHTPIQSVMNELNQLHDALVIKVIDLAEIEMARLGHGAPPVPYAYMLYGSAGRSEQTLYSDQDSGMIYENPPGEYEAAQYRSYFQQLATLAVNYFIQLGYPPCEGSVIASNPQWCLSLTEWEFKINSWFKEPSWESVRYLLIVTDGRVVTGHKSLAERMKERFFCDVLEQPIIVQRMLENTLRHKVLVGVFGQLLREQYGDDAGSLDIKYGAYIPMVNAFRLLAVHSGIQESSTLKRIAALEKQSVLTNDEALDATEAFEFILALRLMTSFALEQGQLIGSGKLRAEQLTEELKAPLKKALKTGKRIQRKVLKLMNDRSGGRATL</sequence>
<dbReference type="InterPro" id="IPR043519">
    <property type="entry name" value="NT_sf"/>
</dbReference>
<feature type="domain" description="DUF294" evidence="2">
    <location>
        <begin position="210"/>
        <end position="348"/>
    </location>
</feature>
<reference evidence="3" key="1">
    <citation type="submission" date="2023-03" db="EMBL/GenBank/DDBJ databases">
        <title>Andean soil-derived lignocellulolytic bacterial consortium as a source of novel taxa and putative plastic-active enzymes.</title>
        <authorList>
            <person name="Diaz-Garcia L."/>
            <person name="Chuvochina M."/>
            <person name="Feuerriegel G."/>
            <person name="Bunk B."/>
            <person name="Sproer C."/>
            <person name="Streit W.R."/>
            <person name="Rodriguez L.M."/>
            <person name="Overmann J."/>
            <person name="Jimenez D.J."/>
        </authorList>
    </citation>
    <scope>NUCLEOTIDE SEQUENCE</scope>
    <source>
        <strain evidence="3">MAG 2441</strain>
    </source>
</reference>
<dbReference type="EMBL" id="CP119317">
    <property type="protein sequence ID" value="WEK55423.1"/>
    <property type="molecule type" value="Genomic_DNA"/>
</dbReference>
<dbReference type="Pfam" id="PF03445">
    <property type="entry name" value="DUF294"/>
    <property type="match status" value="1"/>
</dbReference>
<gene>
    <name evidence="3" type="ORF">P0Y55_05030</name>
</gene>
<dbReference type="InterPro" id="IPR005105">
    <property type="entry name" value="GlnD_Uridyltrans_N"/>
</dbReference>
<keyword evidence="4" id="KW-1185">Reference proteome</keyword>
<feature type="domain" description="Protein-PII uridylyltransferase N-terminal" evidence="1">
    <location>
        <begin position="39"/>
        <end position="170"/>
    </location>
</feature>
<dbReference type="InterPro" id="IPR018821">
    <property type="entry name" value="DUF294_put_nucleoTrafse_sb-bd"/>
</dbReference>
<name>A0AA95EXS9_9BACL</name>
<dbReference type="Proteomes" id="UP001178662">
    <property type="component" value="Chromosome"/>
</dbReference>
<dbReference type="CDD" id="cd05401">
    <property type="entry name" value="NT_GlnE_GlnD_like"/>
    <property type="match status" value="1"/>
</dbReference>
<dbReference type="Pfam" id="PF10335">
    <property type="entry name" value="DUF294_C"/>
    <property type="match status" value="1"/>
</dbReference>
<dbReference type="GO" id="GO:0008773">
    <property type="term" value="F:[protein-PII] uridylyltransferase activity"/>
    <property type="evidence" value="ECO:0007669"/>
    <property type="project" value="InterPro"/>
</dbReference>
<evidence type="ECO:0000259" key="1">
    <source>
        <dbReference type="Pfam" id="PF03445"/>
    </source>
</evidence>
<evidence type="ECO:0000313" key="4">
    <source>
        <dbReference type="Proteomes" id="UP001178662"/>
    </source>
</evidence>
<evidence type="ECO:0000259" key="2">
    <source>
        <dbReference type="Pfam" id="PF10335"/>
    </source>
</evidence>
<accession>A0AA95EXS9</accession>
<evidence type="ECO:0000313" key="3">
    <source>
        <dbReference type="EMBL" id="WEK55423.1"/>
    </source>
</evidence>
<proteinExistence type="predicted"/>
<dbReference type="SUPFAM" id="SSF81301">
    <property type="entry name" value="Nucleotidyltransferase"/>
    <property type="match status" value="1"/>
</dbReference>
<dbReference type="Gene3D" id="3.30.460.10">
    <property type="entry name" value="Beta Polymerase, domain 2"/>
    <property type="match status" value="1"/>
</dbReference>
<organism evidence="3 4">
    <name type="scientific">Candidatus Cohnella colombiensis</name>
    <dbReference type="NCBI Taxonomy" id="3121368"/>
    <lineage>
        <taxon>Bacteria</taxon>
        <taxon>Bacillati</taxon>
        <taxon>Bacillota</taxon>
        <taxon>Bacilli</taxon>
        <taxon>Bacillales</taxon>
        <taxon>Paenibacillaceae</taxon>
        <taxon>Cohnella</taxon>
    </lineage>
</organism>